<keyword evidence="5" id="KW-0378">Hydrolase</keyword>
<comment type="caution">
    <text evidence="11">The sequence shown here is derived from an EMBL/GenBank/DDBJ whole genome shotgun (WGS) entry which is preliminary data.</text>
</comment>
<dbReference type="Gene3D" id="3.20.20.190">
    <property type="entry name" value="Phosphatidylinositol (PI) phosphodiesterase"/>
    <property type="match status" value="2"/>
</dbReference>
<evidence type="ECO:0000256" key="7">
    <source>
        <dbReference type="ARBA" id="ARBA00047512"/>
    </source>
</evidence>
<evidence type="ECO:0000256" key="9">
    <source>
        <dbReference type="SAM" id="SignalP"/>
    </source>
</evidence>
<dbReference type="InterPro" id="IPR030395">
    <property type="entry name" value="GP_PDE_dom"/>
</dbReference>
<organism evidence="11 12">
    <name type="scientific">Musa balbisiana</name>
    <name type="common">Banana</name>
    <dbReference type="NCBI Taxonomy" id="52838"/>
    <lineage>
        <taxon>Eukaryota</taxon>
        <taxon>Viridiplantae</taxon>
        <taxon>Streptophyta</taxon>
        <taxon>Embryophyta</taxon>
        <taxon>Tracheophyta</taxon>
        <taxon>Spermatophyta</taxon>
        <taxon>Magnoliopsida</taxon>
        <taxon>Liliopsida</taxon>
        <taxon>Zingiberales</taxon>
        <taxon>Musaceae</taxon>
        <taxon>Musa</taxon>
    </lineage>
</organism>
<protein>
    <recommendedName>
        <fullName evidence="2">glycerophosphodiester phosphodiesterase</fullName>
        <ecNumber evidence="2">3.1.4.46</ecNumber>
    </recommendedName>
</protein>
<feature type="domain" description="GP-PDE" evidence="10">
    <location>
        <begin position="360"/>
        <end position="661"/>
    </location>
</feature>
<evidence type="ECO:0000256" key="6">
    <source>
        <dbReference type="ARBA" id="ARBA00023180"/>
    </source>
</evidence>
<dbReference type="EMBL" id="PYDT01000002">
    <property type="protein sequence ID" value="THU70529.1"/>
    <property type="molecule type" value="Genomic_DNA"/>
</dbReference>
<dbReference type="PANTHER" id="PTHR43620">
    <property type="entry name" value="GLYCEROPHOSPHORYL DIESTER PHOSPHODIESTERASE"/>
    <property type="match status" value="1"/>
</dbReference>
<reference evidence="11 12" key="1">
    <citation type="journal article" date="2019" name="Nat. Plants">
        <title>Genome sequencing of Musa balbisiana reveals subgenome evolution and function divergence in polyploid bananas.</title>
        <authorList>
            <person name="Yao X."/>
        </authorList>
    </citation>
    <scope>NUCLEOTIDE SEQUENCE [LARGE SCALE GENOMIC DNA]</scope>
    <source>
        <strain evidence="12">cv. DH-PKW</strain>
        <tissue evidence="11">Leaves</tissue>
    </source>
</reference>
<keyword evidence="6" id="KW-0325">Glycoprotein</keyword>
<evidence type="ECO:0000256" key="4">
    <source>
        <dbReference type="ARBA" id="ARBA00022798"/>
    </source>
</evidence>
<keyword evidence="3 9" id="KW-0732">Signal</keyword>
<dbReference type="FunFam" id="3.20.20.190:FF:000013">
    <property type="entry name" value="Glycerophosphodiester phosphodiesterase GDPDL3"/>
    <property type="match status" value="1"/>
</dbReference>
<dbReference type="Pfam" id="PF03009">
    <property type="entry name" value="GDPD"/>
    <property type="match status" value="2"/>
</dbReference>
<dbReference type="Proteomes" id="UP000317650">
    <property type="component" value="Chromosome 8"/>
</dbReference>
<comment type="catalytic activity">
    <reaction evidence="7">
        <text>a sn-glycero-3-phosphodiester + H2O = an alcohol + sn-glycerol 3-phosphate + H(+)</text>
        <dbReference type="Rhea" id="RHEA:12969"/>
        <dbReference type="ChEBI" id="CHEBI:15377"/>
        <dbReference type="ChEBI" id="CHEBI:15378"/>
        <dbReference type="ChEBI" id="CHEBI:30879"/>
        <dbReference type="ChEBI" id="CHEBI:57597"/>
        <dbReference type="ChEBI" id="CHEBI:83408"/>
        <dbReference type="EC" id="3.1.4.46"/>
    </reaction>
</comment>
<dbReference type="AlphaFoldDB" id="A0A4S8K6K3"/>
<evidence type="ECO:0000256" key="2">
    <source>
        <dbReference type="ARBA" id="ARBA00012247"/>
    </source>
</evidence>
<name>A0A4S8K6K3_MUSBA</name>
<dbReference type="GO" id="GO:0008889">
    <property type="term" value="F:glycerophosphodiester phosphodiesterase activity"/>
    <property type="evidence" value="ECO:0007669"/>
    <property type="project" value="UniProtKB-EC"/>
</dbReference>
<dbReference type="EC" id="3.1.4.46" evidence="2"/>
<dbReference type="CDD" id="cd08603">
    <property type="entry name" value="GDPD_SHV3_repeat_1"/>
    <property type="match status" value="1"/>
</dbReference>
<feature type="signal peptide" evidence="9">
    <location>
        <begin position="1"/>
        <end position="30"/>
    </location>
</feature>
<dbReference type="FunFam" id="3.20.20.190:FF:000011">
    <property type="entry name" value="Glycerophosphodiester phosphodiesterase GDPDL3"/>
    <property type="match status" value="1"/>
</dbReference>
<evidence type="ECO:0000256" key="3">
    <source>
        <dbReference type="ARBA" id="ARBA00022729"/>
    </source>
</evidence>
<dbReference type="GO" id="GO:0006629">
    <property type="term" value="P:lipid metabolic process"/>
    <property type="evidence" value="ECO:0007669"/>
    <property type="project" value="InterPro"/>
</dbReference>
<feature type="domain" description="GP-PDE" evidence="10">
    <location>
        <begin position="44"/>
        <end position="344"/>
    </location>
</feature>
<evidence type="ECO:0000313" key="12">
    <source>
        <dbReference type="Proteomes" id="UP000317650"/>
    </source>
</evidence>
<feature type="transmembrane region" description="Helical" evidence="8">
    <location>
        <begin position="738"/>
        <end position="759"/>
    </location>
</feature>
<sequence>MAMGRRSSVGRVSSILVVAFLFLQQVTVIARNASAWLTLTGNAPAIVAKGGFSGLFPDSSHDAYSFALIASSPDTILWCDVRLTKDGLGICLPDIKLDNCTDISNIYPNGQNGYLVNGVNTTGWFSVDYSIQDLSTVAVTQSIYSRTFRFDFNNYAILAVEDVVTNFEPPGLWLNIQHDIFYSQHNLSMTEYVLSVSKRVPVNYLSSPELAFLSSIAADFSNSDTKLVFRFLGKDIAEPSTSQTYGSLLNNLTYIKTFASGILVPKSYIWPVTSDNYLLPYTSIVTDAHKLGLEIYAADFANDNTFSYNYSYDPLAEYLSFVDNGVFSVDGVVTDFPITPSEAIGCFSHVNKSVINHGKPLIISHNGASGDYPDCTDLSYQKAVDDGADFIDCPVQVTQDGIAICMSSIDLIVDTTVTKSPFASRLSSIPEIQNTPGIFTFNLTWDEIQKNLKPIISNPESTYQLVRNPRYANAGSFMRLSDFLAYAKDKPLGGVLISIEYAAFMAEKLGFSVIDMVISALSDAGHNNQTALEVMILSTNSSVLVEFRQKTKFKLVYKIDESIRISVASSIVEIKEFADAVAIDRQSVYPVTQQFTTRQTDVVSKLQNAGIAVYVYLFQNEFVAQPWDFFSDATVEINTYVQGAGVDGIITDFPATASAYKRNSCRKMGKNAPSYMSPAQGGGLLQLISPQSLPPALSPMPVLDVSDVVEPPLPPVAPKLALSPAAADIAQSPSQLSAALRLVSSLFMLLALACVSLLLV</sequence>
<dbReference type="CDD" id="cd08604">
    <property type="entry name" value="GDPD_SHV3_repeat_2"/>
    <property type="match status" value="1"/>
</dbReference>
<evidence type="ECO:0000256" key="1">
    <source>
        <dbReference type="ARBA" id="ARBA00007277"/>
    </source>
</evidence>
<feature type="chain" id="PRO_5020347583" description="glycerophosphodiester phosphodiesterase" evidence="9">
    <location>
        <begin position="31"/>
        <end position="760"/>
    </location>
</feature>
<evidence type="ECO:0000256" key="8">
    <source>
        <dbReference type="SAM" id="Phobius"/>
    </source>
</evidence>
<keyword evidence="4" id="KW-0319">Glycerol metabolism</keyword>
<evidence type="ECO:0000313" key="11">
    <source>
        <dbReference type="EMBL" id="THU70529.1"/>
    </source>
</evidence>
<keyword evidence="12" id="KW-1185">Reference proteome</keyword>
<dbReference type="STRING" id="52838.A0A4S8K6K3"/>
<evidence type="ECO:0000259" key="10">
    <source>
        <dbReference type="PROSITE" id="PS51704"/>
    </source>
</evidence>
<comment type="similarity">
    <text evidence="1">Belongs to the glycerophosphoryl diester phosphodiesterase family.</text>
</comment>
<keyword evidence="8" id="KW-0812">Transmembrane</keyword>
<keyword evidence="8" id="KW-0472">Membrane</keyword>
<dbReference type="PANTHER" id="PTHR43620:SF7">
    <property type="entry name" value="GLYCEROPHOSPHODIESTER PHOSPHODIESTERASE GDPD5-RELATED"/>
    <property type="match status" value="1"/>
</dbReference>
<dbReference type="InterPro" id="IPR017946">
    <property type="entry name" value="PLC-like_Pdiesterase_TIM-brl"/>
</dbReference>
<accession>A0A4S8K6K3</accession>
<evidence type="ECO:0000256" key="5">
    <source>
        <dbReference type="ARBA" id="ARBA00022801"/>
    </source>
</evidence>
<dbReference type="GO" id="GO:0006071">
    <property type="term" value="P:glycerol metabolic process"/>
    <property type="evidence" value="ECO:0007669"/>
    <property type="project" value="UniProtKB-KW"/>
</dbReference>
<keyword evidence="8" id="KW-1133">Transmembrane helix</keyword>
<gene>
    <name evidence="11" type="ORF">C4D60_Mb08t25960</name>
</gene>
<proteinExistence type="inferred from homology"/>
<dbReference type="PROSITE" id="PS51704">
    <property type="entry name" value="GP_PDE"/>
    <property type="match status" value="2"/>
</dbReference>
<dbReference type="SUPFAM" id="SSF51695">
    <property type="entry name" value="PLC-like phosphodiesterases"/>
    <property type="match status" value="2"/>
</dbReference>